<reference evidence="11 12" key="1">
    <citation type="submission" date="2020-08" db="EMBL/GenBank/DDBJ databases">
        <title>Genomic Encyclopedia of Type Strains, Phase III (KMG-III): the genomes of soil and plant-associated and newly described type strains.</title>
        <authorList>
            <person name="Whitman W."/>
        </authorList>
    </citation>
    <scope>NUCLEOTIDE SEQUENCE [LARGE SCALE GENOMIC DNA]</scope>
    <source>
        <strain evidence="11 12">CECT 8356</strain>
    </source>
</reference>
<evidence type="ECO:0000313" key="11">
    <source>
        <dbReference type="EMBL" id="MBB3159048.1"/>
    </source>
</evidence>
<sequence>MTDSRDLPDLTTFEGVLFDLDGVLTPTAEVHMRAWKEMFDELFAAWRIEPAYTDRDYFEYVDGKKRYDGVASLLRSRDVEVPWGDPSDDPSEDTVCGVGNRKNVVFSRILRSEGIQPYPGSIALLDLLQAAGTPIAVVSSSKNAVEVLEAAGIRDRFPVVMDGVVAERDHLASKPAPDVFAEAARMLGVDPARSAAVEDALSGVRSAAAAGYAVVVGVDRGVGADDLAAAGATVVVDDLAAFVD</sequence>
<dbReference type="GO" id="GO:0016787">
    <property type="term" value="F:hydrolase activity"/>
    <property type="evidence" value="ECO:0007669"/>
    <property type="project" value="UniProtKB-KW"/>
</dbReference>
<dbReference type="PANTHER" id="PTHR46193">
    <property type="entry name" value="6-PHOSPHOGLUCONATE PHOSPHATASE"/>
    <property type="match status" value="1"/>
</dbReference>
<dbReference type="Gene3D" id="1.10.150.240">
    <property type="entry name" value="Putative phosphatase, domain 2"/>
    <property type="match status" value="1"/>
</dbReference>
<keyword evidence="4" id="KW-0479">Metal-binding</keyword>
<name>A0A7W5CJY1_9MICO</name>
<keyword evidence="7" id="KW-0119">Carbohydrate metabolism</keyword>
<dbReference type="GO" id="GO:0046872">
    <property type="term" value="F:metal ion binding"/>
    <property type="evidence" value="ECO:0007669"/>
    <property type="project" value="UniProtKB-KW"/>
</dbReference>
<dbReference type="SUPFAM" id="SSF56784">
    <property type="entry name" value="HAD-like"/>
    <property type="match status" value="1"/>
</dbReference>
<keyword evidence="3" id="KW-0597">Phosphoprotein</keyword>
<dbReference type="GO" id="GO:0008801">
    <property type="term" value="F:beta-phosphoglucomutase activity"/>
    <property type="evidence" value="ECO:0007669"/>
    <property type="project" value="UniProtKB-EC"/>
</dbReference>
<dbReference type="Pfam" id="PF00702">
    <property type="entry name" value="Hydrolase"/>
    <property type="match status" value="1"/>
</dbReference>
<evidence type="ECO:0000256" key="5">
    <source>
        <dbReference type="ARBA" id="ARBA00022842"/>
    </source>
</evidence>
<evidence type="ECO:0000313" key="12">
    <source>
        <dbReference type="Proteomes" id="UP000543579"/>
    </source>
</evidence>
<keyword evidence="5" id="KW-0460">Magnesium</keyword>
<protein>
    <recommendedName>
        <fullName evidence="10">Beta-phosphoglucomutase</fullName>
        <ecNumber evidence="9">5.4.2.6</ecNumber>
    </recommendedName>
</protein>
<proteinExistence type="inferred from homology"/>
<dbReference type="InterPro" id="IPR036412">
    <property type="entry name" value="HAD-like_sf"/>
</dbReference>
<evidence type="ECO:0000256" key="2">
    <source>
        <dbReference type="ARBA" id="ARBA00006171"/>
    </source>
</evidence>
<dbReference type="EC" id="5.4.2.6" evidence="9"/>
<evidence type="ECO:0000256" key="6">
    <source>
        <dbReference type="ARBA" id="ARBA00023235"/>
    </source>
</evidence>
<comment type="similarity">
    <text evidence="2">Belongs to the HAD-like hydrolase superfamily. CbbY/CbbZ/Gph/YieH family.</text>
</comment>
<evidence type="ECO:0000256" key="3">
    <source>
        <dbReference type="ARBA" id="ARBA00022553"/>
    </source>
</evidence>
<evidence type="ECO:0000256" key="8">
    <source>
        <dbReference type="ARBA" id="ARBA00044926"/>
    </source>
</evidence>
<dbReference type="Gene3D" id="3.40.50.1000">
    <property type="entry name" value="HAD superfamily/HAD-like"/>
    <property type="match status" value="1"/>
</dbReference>
<evidence type="ECO:0000256" key="9">
    <source>
        <dbReference type="ARBA" id="ARBA00044968"/>
    </source>
</evidence>
<dbReference type="AlphaFoldDB" id="A0A7W5CJY1"/>
<dbReference type="InterPro" id="IPR023214">
    <property type="entry name" value="HAD_sf"/>
</dbReference>
<evidence type="ECO:0000256" key="1">
    <source>
        <dbReference type="ARBA" id="ARBA00001946"/>
    </source>
</evidence>
<evidence type="ECO:0000256" key="4">
    <source>
        <dbReference type="ARBA" id="ARBA00022723"/>
    </source>
</evidence>
<dbReference type="SFLD" id="SFLDG01129">
    <property type="entry name" value="C1.5:_HAD__Beta-PGM__Phosphata"/>
    <property type="match status" value="1"/>
</dbReference>
<keyword evidence="6" id="KW-0413">Isomerase</keyword>
<dbReference type="RefSeq" id="WP_183420450.1">
    <property type="nucleotide sequence ID" value="NZ_JACHXY010000003.1"/>
</dbReference>
<dbReference type="InterPro" id="IPR051600">
    <property type="entry name" value="Beta-PGM-like"/>
</dbReference>
<organism evidence="11 12">
    <name type="scientific">Microbacterium proteolyticum</name>
    <dbReference type="NCBI Taxonomy" id="1572644"/>
    <lineage>
        <taxon>Bacteria</taxon>
        <taxon>Bacillati</taxon>
        <taxon>Actinomycetota</taxon>
        <taxon>Actinomycetes</taxon>
        <taxon>Micrococcales</taxon>
        <taxon>Microbacteriaceae</taxon>
        <taxon>Microbacterium</taxon>
    </lineage>
</organism>
<accession>A0A7W5CJY1</accession>
<gene>
    <name evidence="11" type="ORF">FHS07_002766</name>
</gene>
<comment type="caution">
    <text evidence="11">The sequence shown here is derived from an EMBL/GenBank/DDBJ whole genome shotgun (WGS) entry which is preliminary data.</text>
</comment>
<dbReference type="NCBIfam" id="TIGR01509">
    <property type="entry name" value="HAD-SF-IA-v3"/>
    <property type="match status" value="1"/>
</dbReference>
<dbReference type="PRINTS" id="PR00413">
    <property type="entry name" value="HADHALOGNASE"/>
</dbReference>
<dbReference type="InterPro" id="IPR023198">
    <property type="entry name" value="PGP-like_dom2"/>
</dbReference>
<dbReference type="EMBL" id="JACHXY010000003">
    <property type="protein sequence ID" value="MBB3159048.1"/>
    <property type="molecule type" value="Genomic_DNA"/>
</dbReference>
<comment type="cofactor">
    <cofactor evidence="1">
        <name>Mg(2+)</name>
        <dbReference type="ChEBI" id="CHEBI:18420"/>
    </cofactor>
</comment>
<keyword evidence="11" id="KW-0378">Hydrolase</keyword>
<evidence type="ECO:0000256" key="10">
    <source>
        <dbReference type="ARBA" id="ARBA00044991"/>
    </source>
</evidence>
<dbReference type="SFLD" id="SFLDS00003">
    <property type="entry name" value="Haloacid_Dehalogenase"/>
    <property type="match status" value="1"/>
</dbReference>
<evidence type="ECO:0000256" key="7">
    <source>
        <dbReference type="ARBA" id="ARBA00023277"/>
    </source>
</evidence>
<dbReference type="PANTHER" id="PTHR46193:SF18">
    <property type="entry name" value="HEXITOL PHOSPHATASE B"/>
    <property type="match status" value="1"/>
</dbReference>
<dbReference type="InterPro" id="IPR010976">
    <property type="entry name" value="B-phosphoglucomutase_hydrolase"/>
</dbReference>
<dbReference type="Proteomes" id="UP000543579">
    <property type="component" value="Unassembled WGS sequence"/>
</dbReference>
<dbReference type="InterPro" id="IPR006439">
    <property type="entry name" value="HAD-SF_hydro_IA"/>
</dbReference>
<dbReference type="NCBIfam" id="TIGR02009">
    <property type="entry name" value="PGMB-YQAB-SF"/>
    <property type="match status" value="1"/>
</dbReference>
<comment type="catalytic activity">
    <reaction evidence="8">
        <text>beta-D-glucose 1-phosphate = beta-D-glucose 6-phosphate</text>
        <dbReference type="Rhea" id="RHEA:20113"/>
        <dbReference type="ChEBI" id="CHEBI:57684"/>
        <dbReference type="ChEBI" id="CHEBI:58247"/>
        <dbReference type="EC" id="5.4.2.6"/>
    </reaction>
</comment>